<comment type="caution">
    <text evidence="1">The sequence shown here is derived from an EMBL/GenBank/DDBJ whole genome shotgun (WGS) entry which is preliminary data.</text>
</comment>
<dbReference type="Proteomes" id="UP000887116">
    <property type="component" value="Unassembled WGS sequence"/>
</dbReference>
<sequence>MSKRMALVPSEFLIGHQAQKTELRLEDEVSKLLDREELADDLKVKLLSQLLTRYQNTAREPSESVRVSIVNENEHPRAVASQKEGEQFEDKMLENVKADAELDPILKDIITSSPRSYVKYIPSIVEKLITRGYSWNKYGEMTRDNLSIKDSRIVDFFSYLLRNIKTQTEPVHFQIFLKAIREINIPHSWVGNKKLLPLSKYKDNNSSMKRSVSSPELDDEKVAMVEHGGWQSPSRMIKEWRTY</sequence>
<proteinExistence type="predicted"/>
<keyword evidence="2" id="KW-1185">Reference proteome</keyword>
<gene>
    <name evidence="1" type="primary">AVEN_66925_1</name>
    <name evidence="1" type="ORF">TNCT_585951</name>
</gene>
<accession>A0A8X6H1R9</accession>
<evidence type="ECO:0000313" key="2">
    <source>
        <dbReference type="Proteomes" id="UP000887116"/>
    </source>
</evidence>
<organism evidence="1 2">
    <name type="scientific">Trichonephila clavata</name>
    <name type="common">Joro spider</name>
    <name type="synonym">Nephila clavata</name>
    <dbReference type="NCBI Taxonomy" id="2740835"/>
    <lineage>
        <taxon>Eukaryota</taxon>
        <taxon>Metazoa</taxon>
        <taxon>Ecdysozoa</taxon>
        <taxon>Arthropoda</taxon>
        <taxon>Chelicerata</taxon>
        <taxon>Arachnida</taxon>
        <taxon>Araneae</taxon>
        <taxon>Araneomorphae</taxon>
        <taxon>Entelegynae</taxon>
        <taxon>Araneoidea</taxon>
        <taxon>Nephilidae</taxon>
        <taxon>Trichonephila</taxon>
    </lineage>
</organism>
<dbReference type="OrthoDB" id="6436098at2759"/>
<dbReference type="EMBL" id="BMAO01017127">
    <property type="protein sequence ID" value="GFR13520.1"/>
    <property type="molecule type" value="Genomic_DNA"/>
</dbReference>
<reference evidence="1" key="1">
    <citation type="submission" date="2020-07" db="EMBL/GenBank/DDBJ databases">
        <title>Multicomponent nature underlies the extraordinary mechanical properties of spider dragline silk.</title>
        <authorList>
            <person name="Kono N."/>
            <person name="Nakamura H."/>
            <person name="Mori M."/>
            <person name="Yoshida Y."/>
            <person name="Ohtoshi R."/>
            <person name="Malay A.D."/>
            <person name="Moran D.A.P."/>
            <person name="Tomita M."/>
            <person name="Numata K."/>
            <person name="Arakawa K."/>
        </authorList>
    </citation>
    <scope>NUCLEOTIDE SEQUENCE</scope>
</reference>
<dbReference type="AlphaFoldDB" id="A0A8X6H1R9"/>
<evidence type="ECO:0000313" key="1">
    <source>
        <dbReference type="EMBL" id="GFR13520.1"/>
    </source>
</evidence>
<name>A0A8X6H1R9_TRICU</name>
<protein>
    <submittedName>
        <fullName evidence="1">Uncharacterized protein</fullName>
    </submittedName>
</protein>